<feature type="transmembrane region" description="Helical" evidence="6">
    <location>
        <begin position="264"/>
        <end position="287"/>
    </location>
</feature>
<evidence type="ECO:0000256" key="5">
    <source>
        <dbReference type="ARBA" id="ARBA00023136"/>
    </source>
</evidence>
<dbReference type="RefSeq" id="WP_003009018.1">
    <property type="nucleotide sequence ID" value="NZ_GG668632.1"/>
</dbReference>
<dbReference type="PANTHER" id="PTHR30250">
    <property type="entry name" value="PST FAMILY PREDICTED COLANIC ACID TRANSPORTER"/>
    <property type="match status" value="1"/>
</dbReference>
<keyword evidence="3 6" id="KW-0812">Transmembrane</keyword>
<evidence type="ECO:0000256" key="1">
    <source>
        <dbReference type="ARBA" id="ARBA00004651"/>
    </source>
</evidence>
<evidence type="ECO:0000256" key="3">
    <source>
        <dbReference type="ARBA" id="ARBA00022692"/>
    </source>
</evidence>
<sequence>MGNFVKIYFWQIISIFFNFGNVFIVTPFISSNSILYGVYSILMSAYLFISYADLGFLGAGMKYASESYARKDREEEMRLLGFTGIVFLSFVFLFSLGLCVVAYDPGILIHGISSSEDLNTAKSLFLVLALSCPIYVIQRIVQIIFAIRLMDFKFQRILILSNILKILSSFLFFGGDAYNLVWFFITSNVLSALAVIVGIYIAKKEFDYNFIVFFKSLRFSREIFQKTRTLAFTSLFLTVCWVLYYELDNFFIAKIFGANEVAKFAICLTVLSYFRALFGILYSPFISKFNQLIGIKAHTQLIDLFKKVLIGFMPIVVFPVLIVVLTADNFIMCWVGEKYSDSILITKIMLCGYMFCFITNPTGILVMAYEKVRQLYVTSALQPIVYWLGIGTTVNLFGLLSFAIFKFLAFLIESIVYIFILIKSFKIPVSFFLNNIVKSIILPILVIYFSVYLLKSYLPMSKGYFYLLIYFLEIGVIFILSMLTYYFTSIVFRNFVKEKLANFSLSKF</sequence>
<feature type="transmembrane region" description="Helical" evidence="6">
    <location>
        <begin position="223"/>
        <end position="244"/>
    </location>
</feature>
<dbReference type="PANTHER" id="PTHR30250:SF11">
    <property type="entry name" value="O-ANTIGEN TRANSPORTER-RELATED"/>
    <property type="match status" value="1"/>
</dbReference>
<dbReference type="Proteomes" id="UP000006241">
    <property type="component" value="Unassembled WGS sequence"/>
</dbReference>
<feature type="transmembrane region" description="Helical" evidence="6">
    <location>
        <begin position="123"/>
        <end position="145"/>
    </location>
</feature>
<feature type="transmembrane region" description="Helical" evidence="6">
    <location>
        <begin position="463"/>
        <end position="487"/>
    </location>
</feature>
<dbReference type="AlphaFoldDB" id="C2G0V7"/>
<feature type="transmembrane region" description="Helical" evidence="6">
    <location>
        <begin position="180"/>
        <end position="202"/>
    </location>
</feature>
<feature type="transmembrane region" description="Helical" evidence="6">
    <location>
        <begin position="308"/>
        <end position="331"/>
    </location>
</feature>
<evidence type="ECO:0008006" key="9">
    <source>
        <dbReference type="Google" id="ProtNLM"/>
    </source>
</evidence>
<dbReference type="HOGENOM" id="CLU_529732_0_0_10"/>
<evidence type="ECO:0000313" key="7">
    <source>
        <dbReference type="EMBL" id="EEI91187.1"/>
    </source>
</evidence>
<keyword evidence="4 6" id="KW-1133">Transmembrane helix</keyword>
<feature type="transmembrane region" description="Helical" evidence="6">
    <location>
        <begin position="7"/>
        <end position="30"/>
    </location>
</feature>
<comment type="subcellular location">
    <subcellularLocation>
        <location evidence="1">Cell membrane</location>
        <topology evidence="1">Multi-pass membrane protein</topology>
    </subcellularLocation>
</comment>
<feature type="transmembrane region" description="Helical" evidence="6">
    <location>
        <begin position="79"/>
        <end position="103"/>
    </location>
</feature>
<accession>C2G0V7</accession>
<gene>
    <name evidence="7" type="ORF">HMPREF0765_3213</name>
</gene>
<comment type="caution">
    <text evidence="7">The sequence shown here is derived from an EMBL/GenBank/DDBJ whole genome shotgun (WGS) entry which is preliminary data.</text>
</comment>
<feature type="transmembrane region" description="Helical" evidence="6">
    <location>
        <begin position="343"/>
        <end position="368"/>
    </location>
</feature>
<dbReference type="EMBL" id="ACHB01000071">
    <property type="protein sequence ID" value="EEI91187.1"/>
    <property type="molecule type" value="Genomic_DNA"/>
</dbReference>
<dbReference type="InterPro" id="IPR050833">
    <property type="entry name" value="Poly_Biosynth_Transport"/>
</dbReference>
<evidence type="ECO:0000256" key="4">
    <source>
        <dbReference type="ARBA" id="ARBA00022989"/>
    </source>
</evidence>
<feature type="transmembrane region" description="Helical" evidence="6">
    <location>
        <begin position="375"/>
        <end position="397"/>
    </location>
</feature>
<evidence type="ECO:0000256" key="6">
    <source>
        <dbReference type="SAM" id="Phobius"/>
    </source>
</evidence>
<organism evidence="7 8">
    <name type="scientific">Sphingobacterium spiritivorum ATCC 33300</name>
    <dbReference type="NCBI Taxonomy" id="525372"/>
    <lineage>
        <taxon>Bacteria</taxon>
        <taxon>Pseudomonadati</taxon>
        <taxon>Bacteroidota</taxon>
        <taxon>Sphingobacteriia</taxon>
        <taxon>Sphingobacteriales</taxon>
        <taxon>Sphingobacteriaceae</taxon>
        <taxon>Sphingobacterium</taxon>
    </lineage>
</organism>
<evidence type="ECO:0000313" key="8">
    <source>
        <dbReference type="Proteomes" id="UP000006241"/>
    </source>
</evidence>
<proteinExistence type="predicted"/>
<dbReference type="GO" id="GO:0005886">
    <property type="term" value="C:plasma membrane"/>
    <property type="evidence" value="ECO:0007669"/>
    <property type="project" value="UniProtKB-SubCell"/>
</dbReference>
<keyword evidence="2" id="KW-1003">Cell membrane</keyword>
<feature type="transmembrane region" description="Helical" evidence="6">
    <location>
        <begin position="36"/>
        <end position="58"/>
    </location>
</feature>
<feature type="transmembrane region" description="Helical" evidence="6">
    <location>
        <begin position="157"/>
        <end position="174"/>
    </location>
</feature>
<keyword evidence="5 6" id="KW-0472">Membrane</keyword>
<name>C2G0V7_SPHSI</name>
<reference evidence="7 8" key="1">
    <citation type="submission" date="2009-01" db="EMBL/GenBank/DDBJ databases">
        <authorList>
            <person name="Qin X."/>
            <person name="Bachman B."/>
            <person name="Battles P."/>
            <person name="Bell A."/>
            <person name="Bess C."/>
            <person name="Bickham C."/>
            <person name="Chaboub L."/>
            <person name="Chen D."/>
            <person name="Coyle M."/>
            <person name="Deiros D.R."/>
            <person name="Dinh H."/>
            <person name="Forbes L."/>
            <person name="Fowler G."/>
            <person name="Francisco L."/>
            <person name="Fu Q."/>
            <person name="Gubbala S."/>
            <person name="Hale W."/>
            <person name="Han Y."/>
            <person name="Hemphill L."/>
            <person name="Highlander S.K."/>
            <person name="Hirani K."/>
            <person name="Hogues M."/>
            <person name="Jackson L."/>
            <person name="Jakkamsetti A."/>
            <person name="Javaid M."/>
            <person name="Jiang H."/>
            <person name="Korchina V."/>
            <person name="Kovar C."/>
            <person name="Lara F."/>
            <person name="Lee S."/>
            <person name="Mata R."/>
            <person name="Mathew T."/>
            <person name="Moen C."/>
            <person name="Morales K."/>
            <person name="Munidasa M."/>
            <person name="Nazareth L."/>
            <person name="Ngo R."/>
            <person name="Nguyen L."/>
            <person name="Okwuonu G."/>
            <person name="Ongeri F."/>
            <person name="Patil S."/>
            <person name="Petrosino J."/>
            <person name="Pham C."/>
            <person name="Pham P."/>
            <person name="Pu L.-L."/>
            <person name="Puazo M."/>
            <person name="Raj R."/>
            <person name="Reid J."/>
            <person name="Rouhana J."/>
            <person name="Saada N."/>
            <person name="Shang Y."/>
            <person name="Simmons D."/>
            <person name="Thornton R."/>
            <person name="Warren J."/>
            <person name="Weissenberger G."/>
            <person name="Zhang J."/>
            <person name="Zhang L."/>
            <person name="Zhou C."/>
            <person name="Zhu D."/>
            <person name="Muzny D."/>
            <person name="Worley K."/>
            <person name="Gibbs R."/>
        </authorList>
    </citation>
    <scope>NUCLEOTIDE SEQUENCE [LARGE SCALE GENOMIC DNA]</scope>
    <source>
        <strain evidence="7 8">ATCC 33300</strain>
    </source>
</reference>
<evidence type="ECO:0000256" key="2">
    <source>
        <dbReference type="ARBA" id="ARBA00022475"/>
    </source>
</evidence>
<feature type="transmembrane region" description="Helical" evidence="6">
    <location>
        <begin position="429"/>
        <end position="451"/>
    </location>
</feature>
<protein>
    <recommendedName>
        <fullName evidence="9">Polysaccharide biosynthesis protein</fullName>
    </recommendedName>
</protein>
<feature type="transmembrane region" description="Helical" evidence="6">
    <location>
        <begin position="403"/>
        <end position="422"/>
    </location>
</feature>